<proteinExistence type="predicted"/>
<evidence type="ECO:0000256" key="1">
    <source>
        <dbReference type="SAM" id="MobiDB-lite"/>
    </source>
</evidence>
<comment type="caution">
    <text evidence="2">The sequence shown here is derived from an EMBL/GenBank/DDBJ whole genome shotgun (WGS) entry which is preliminary data.</text>
</comment>
<gene>
    <name evidence="2" type="ORF">G2W53_007271</name>
</gene>
<name>A0A834X6T8_9FABA</name>
<sequence length="116" mass="13216">MNTSLQAWKLLRTKDLAVQEIMEERRAAIESGRLKGRRLFEPMEGNTNENHYKNGFSGDMGDQETDVRSLSFDYSEDEESSSSSLPCMVAIALLIFAMYMSWTRNFEGHEGILVPT</sequence>
<evidence type="ECO:0000313" key="3">
    <source>
        <dbReference type="Proteomes" id="UP000634136"/>
    </source>
</evidence>
<dbReference type="AlphaFoldDB" id="A0A834X6T8"/>
<feature type="region of interest" description="Disordered" evidence="1">
    <location>
        <begin position="42"/>
        <end position="63"/>
    </location>
</feature>
<keyword evidence="2" id="KW-0812">Transmembrane</keyword>
<accession>A0A834X6T8</accession>
<keyword evidence="3" id="KW-1185">Reference proteome</keyword>
<organism evidence="2 3">
    <name type="scientific">Senna tora</name>
    <dbReference type="NCBI Taxonomy" id="362788"/>
    <lineage>
        <taxon>Eukaryota</taxon>
        <taxon>Viridiplantae</taxon>
        <taxon>Streptophyta</taxon>
        <taxon>Embryophyta</taxon>
        <taxon>Tracheophyta</taxon>
        <taxon>Spermatophyta</taxon>
        <taxon>Magnoliopsida</taxon>
        <taxon>eudicotyledons</taxon>
        <taxon>Gunneridae</taxon>
        <taxon>Pentapetalae</taxon>
        <taxon>rosids</taxon>
        <taxon>fabids</taxon>
        <taxon>Fabales</taxon>
        <taxon>Fabaceae</taxon>
        <taxon>Caesalpinioideae</taxon>
        <taxon>Cassia clade</taxon>
        <taxon>Senna</taxon>
    </lineage>
</organism>
<dbReference type="OrthoDB" id="1739873at2759"/>
<protein>
    <submittedName>
        <fullName evidence="2">Putative transmembrane protein</fullName>
    </submittedName>
</protein>
<keyword evidence="2" id="KW-0472">Membrane</keyword>
<reference evidence="2" key="1">
    <citation type="submission" date="2020-09" db="EMBL/GenBank/DDBJ databases">
        <title>Genome-Enabled Discovery of Anthraquinone Biosynthesis in Senna tora.</title>
        <authorList>
            <person name="Kang S.-H."/>
            <person name="Pandey R.P."/>
            <person name="Lee C.-M."/>
            <person name="Sim J.-S."/>
            <person name="Jeong J.-T."/>
            <person name="Choi B.-S."/>
            <person name="Jung M."/>
            <person name="Ginzburg D."/>
            <person name="Zhao K."/>
            <person name="Won S.Y."/>
            <person name="Oh T.-J."/>
            <person name="Yu Y."/>
            <person name="Kim N.-H."/>
            <person name="Lee O.R."/>
            <person name="Lee T.-H."/>
            <person name="Bashyal P."/>
            <person name="Kim T.-S."/>
            <person name="Lee W.-H."/>
            <person name="Kawkins C."/>
            <person name="Kim C.-K."/>
            <person name="Kim J.S."/>
            <person name="Ahn B.O."/>
            <person name="Rhee S.Y."/>
            <person name="Sohng J.K."/>
        </authorList>
    </citation>
    <scope>NUCLEOTIDE SEQUENCE</scope>
    <source>
        <tissue evidence="2">Leaf</tissue>
    </source>
</reference>
<dbReference type="Proteomes" id="UP000634136">
    <property type="component" value="Unassembled WGS sequence"/>
</dbReference>
<evidence type="ECO:0000313" key="2">
    <source>
        <dbReference type="EMBL" id="KAF7838789.1"/>
    </source>
</evidence>
<dbReference type="EMBL" id="JAAIUW010000003">
    <property type="protein sequence ID" value="KAF7838789.1"/>
    <property type="molecule type" value="Genomic_DNA"/>
</dbReference>